<evidence type="ECO:0000313" key="2">
    <source>
        <dbReference type="EnsemblMetazoa" id="SCAU013270-PA"/>
    </source>
</evidence>
<dbReference type="VEuPathDB" id="VectorBase:SCAU013270"/>
<dbReference type="GO" id="GO:0003676">
    <property type="term" value="F:nucleic acid binding"/>
    <property type="evidence" value="ECO:0007669"/>
    <property type="project" value="InterPro"/>
</dbReference>
<dbReference type="EnsemblMetazoa" id="SCAU013270-RA">
    <property type="protein sequence ID" value="SCAU013270-PA"/>
    <property type="gene ID" value="SCAU013270"/>
</dbReference>
<organism evidence="2 3">
    <name type="scientific">Stomoxys calcitrans</name>
    <name type="common">Stable fly</name>
    <name type="synonym">Conops calcitrans</name>
    <dbReference type="NCBI Taxonomy" id="35570"/>
    <lineage>
        <taxon>Eukaryota</taxon>
        <taxon>Metazoa</taxon>
        <taxon>Ecdysozoa</taxon>
        <taxon>Arthropoda</taxon>
        <taxon>Hexapoda</taxon>
        <taxon>Insecta</taxon>
        <taxon>Pterygota</taxon>
        <taxon>Neoptera</taxon>
        <taxon>Endopterygota</taxon>
        <taxon>Diptera</taxon>
        <taxon>Brachycera</taxon>
        <taxon>Muscomorpha</taxon>
        <taxon>Muscoidea</taxon>
        <taxon>Muscidae</taxon>
        <taxon>Stomoxys</taxon>
    </lineage>
</organism>
<dbReference type="Proteomes" id="UP000095300">
    <property type="component" value="Unassembled WGS sequence"/>
</dbReference>
<dbReference type="STRING" id="35570.A0A1I8Q2H5"/>
<dbReference type="SMART" id="SM00443">
    <property type="entry name" value="G_patch"/>
    <property type="match status" value="1"/>
</dbReference>
<dbReference type="PANTHER" id="PTHR20923">
    <property type="entry name" value="BAT4 PROTEIN-RELATED"/>
    <property type="match status" value="1"/>
</dbReference>
<name>A0A1I8Q2H5_STOCA</name>
<evidence type="ECO:0000259" key="1">
    <source>
        <dbReference type="PROSITE" id="PS50174"/>
    </source>
</evidence>
<evidence type="ECO:0000313" key="3">
    <source>
        <dbReference type="Proteomes" id="UP000095300"/>
    </source>
</evidence>
<dbReference type="AlphaFoldDB" id="A0A1I8Q2H5"/>
<accession>A0A1I8Q2H5</accession>
<reference evidence="2" key="1">
    <citation type="submission" date="2020-05" db="UniProtKB">
        <authorList>
            <consortium name="EnsemblMetazoa"/>
        </authorList>
    </citation>
    <scope>IDENTIFICATION</scope>
    <source>
        <strain evidence="2">USDA</strain>
    </source>
</reference>
<gene>
    <name evidence="2" type="primary">106091931</name>
</gene>
<proteinExistence type="predicted"/>
<dbReference type="PANTHER" id="PTHR20923:SF1">
    <property type="entry name" value="G PATCH DOMAIN AND ANKYRIN REPEAT-CONTAINING PROTEIN 1"/>
    <property type="match status" value="1"/>
</dbReference>
<dbReference type="Pfam" id="PF01585">
    <property type="entry name" value="G-patch"/>
    <property type="match status" value="1"/>
</dbReference>
<dbReference type="PROSITE" id="PS50174">
    <property type="entry name" value="G_PATCH"/>
    <property type="match status" value="1"/>
</dbReference>
<dbReference type="InterPro" id="IPR000467">
    <property type="entry name" value="G_patch_dom"/>
</dbReference>
<keyword evidence="3" id="KW-1185">Reference proteome</keyword>
<sequence>MTPKERMKTHWAKNWAKVKEKNLQNTNVYPSTRQTQTRKELENCRALQAANLKKGLETKLEEGNKGFELLKKMGYQVGQGLGKDGNGTLLPLPLEVKNDRKGLGAIKKDLPTNMSRTLF</sequence>
<feature type="domain" description="G-patch" evidence="1">
    <location>
        <begin position="62"/>
        <end position="108"/>
    </location>
</feature>
<protein>
    <recommendedName>
        <fullName evidence="1">G-patch domain-containing protein</fullName>
    </recommendedName>
</protein>
<dbReference type="InterPro" id="IPR039146">
    <property type="entry name" value="GPANK1"/>
</dbReference>